<evidence type="ECO:0000256" key="2">
    <source>
        <dbReference type="ARBA" id="ARBA00023043"/>
    </source>
</evidence>
<name>D8QZ57_SELML</name>
<dbReference type="Gene3D" id="1.25.40.20">
    <property type="entry name" value="Ankyrin repeat-containing domain"/>
    <property type="match status" value="1"/>
</dbReference>
<organism evidence="8">
    <name type="scientific">Selaginella moellendorffii</name>
    <name type="common">Spikemoss</name>
    <dbReference type="NCBI Taxonomy" id="88036"/>
    <lineage>
        <taxon>Eukaryota</taxon>
        <taxon>Viridiplantae</taxon>
        <taxon>Streptophyta</taxon>
        <taxon>Embryophyta</taxon>
        <taxon>Tracheophyta</taxon>
        <taxon>Lycopodiopsida</taxon>
        <taxon>Selaginellales</taxon>
        <taxon>Selaginellaceae</taxon>
        <taxon>Selaginella</taxon>
    </lineage>
</organism>
<keyword evidence="4" id="KW-0862">Zinc</keyword>
<keyword evidence="2 3" id="KW-0040">ANK repeat</keyword>
<evidence type="ECO:0000256" key="3">
    <source>
        <dbReference type="PROSITE-ProRule" id="PRU00023"/>
    </source>
</evidence>
<dbReference type="Gramene" id="EFJ34732">
    <property type="protein sequence ID" value="EFJ34732"/>
    <property type="gene ID" value="SELMODRAFT_81884"/>
</dbReference>
<dbReference type="InterPro" id="IPR002110">
    <property type="entry name" value="Ankyrin_rpt"/>
</dbReference>
<evidence type="ECO:0000256" key="1">
    <source>
        <dbReference type="ARBA" id="ARBA00022737"/>
    </source>
</evidence>
<evidence type="ECO:0000256" key="4">
    <source>
        <dbReference type="PROSITE-ProRule" id="PRU00175"/>
    </source>
</evidence>
<dbReference type="STRING" id="88036.D8QZ57"/>
<sequence length="475" mass="51162">MGAGFSKEEQLYQAVHNGNHQLVKSLRRDGASLEFLDKEGRTPLILACARQDLFDMVVTLLNLGANINAYRPGSNGGFPLHHAAKRGLERTVILLISRGADPLCINDDGQTPLDMARLRGHTSIVRIIEASERAKILFILTRKLFQDRIALFTGMIREVSGPGLLEVFVPQWVTKKVWVAVVPVQANQRHPPRHELAIYQSPKVAAPRTVISLWKADLEEPKWNTGAPVLIVTERATKMKYKFLSEADGDTAQLEKLYRACRGIPPVRHHPSFSFCPSRLRCFFSCQVVPAMGYPVPPLPDNQDDVALAMALDASLQSAGANGGWGDQPGIDGSSSSTSSYNGWGTPEPGQSSSEASVATPAAPEEPPSAPPLPEDDFVVGPIHYPSIDTSPVTNPVPVSSVAKASTATAATPVAETEKAGGQCVVCWDAPAQGVCIPCGHLAGCMGCLQEIKNKKWGCPVCRSPIEQVVKVFAV</sequence>
<evidence type="ECO:0000313" key="8">
    <source>
        <dbReference type="Proteomes" id="UP000001514"/>
    </source>
</evidence>
<dbReference type="KEGG" id="smo:SELMODRAFT_81884"/>
<dbReference type="SMART" id="SM00248">
    <property type="entry name" value="ANK"/>
    <property type="match status" value="4"/>
</dbReference>
<evidence type="ECO:0000259" key="6">
    <source>
        <dbReference type="PROSITE" id="PS50089"/>
    </source>
</evidence>
<evidence type="ECO:0000256" key="5">
    <source>
        <dbReference type="SAM" id="MobiDB-lite"/>
    </source>
</evidence>
<dbReference type="SUPFAM" id="SSF48403">
    <property type="entry name" value="Ankyrin repeat"/>
    <property type="match status" value="1"/>
</dbReference>
<protein>
    <recommendedName>
        <fullName evidence="6">RING-type domain-containing protein</fullName>
    </recommendedName>
</protein>
<dbReference type="SUPFAM" id="SSF57850">
    <property type="entry name" value="RING/U-box"/>
    <property type="match status" value="1"/>
</dbReference>
<dbReference type="InterPro" id="IPR013083">
    <property type="entry name" value="Znf_RING/FYVE/PHD"/>
</dbReference>
<feature type="compositionally biased region" description="Pro residues" evidence="5">
    <location>
        <begin position="364"/>
        <end position="373"/>
    </location>
</feature>
<dbReference type="CDD" id="cd23129">
    <property type="entry name" value="RING-HC_XBAT35-like"/>
    <property type="match status" value="1"/>
</dbReference>
<gene>
    <name evidence="7" type="ORF">SELMODRAFT_81884</name>
</gene>
<dbReference type="Pfam" id="PF12796">
    <property type="entry name" value="Ank_2"/>
    <property type="match status" value="1"/>
</dbReference>
<dbReference type="AlphaFoldDB" id="D8QZ57"/>
<dbReference type="EMBL" id="GL377569">
    <property type="protein sequence ID" value="EFJ34732.1"/>
    <property type="molecule type" value="Genomic_DNA"/>
</dbReference>
<keyword evidence="4" id="KW-0479">Metal-binding</keyword>
<evidence type="ECO:0000313" key="7">
    <source>
        <dbReference type="EMBL" id="EFJ34732.1"/>
    </source>
</evidence>
<dbReference type="HOGENOM" id="CLU_027253_0_1_1"/>
<dbReference type="PROSITE" id="PS50297">
    <property type="entry name" value="ANK_REP_REGION"/>
    <property type="match status" value="2"/>
</dbReference>
<keyword evidence="1" id="KW-0677">Repeat</keyword>
<dbReference type="InParanoid" id="D8QZ57"/>
<dbReference type="InterPro" id="IPR036770">
    <property type="entry name" value="Ankyrin_rpt-contain_sf"/>
</dbReference>
<dbReference type="PANTHER" id="PTHR24166:SF45">
    <property type="entry name" value="E3 UBIQUITIN-PROTEIN LIGASE XBAT35"/>
    <property type="match status" value="1"/>
</dbReference>
<dbReference type="PROSITE" id="PS50089">
    <property type="entry name" value="ZF_RING_2"/>
    <property type="match status" value="1"/>
</dbReference>
<dbReference type="eggNOG" id="ENOG502QQ81">
    <property type="taxonomic scope" value="Eukaryota"/>
</dbReference>
<keyword evidence="8" id="KW-1185">Reference proteome</keyword>
<feature type="repeat" description="ANK" evidence="3">
    <location>
        <begin position="39"/>
        <end position="72"/>
    </location>
</feature>
<feature type="compositionally biased region" description="Low complexity" evidence="5">
    <location>
        <begin position="352"/>
        <end position="363"/>
    </location>
</feature>
<dbReference type="Proteomes" id="UP000001514">
    <property type="component" value="Unassembled WGS sequence"/>
</dbReference>
<reference evidence="7 8" key="1">
    <citation type="journal article" date="2011" name="Science">
        <title>The Selaginella genome identifies genetic changes associated with the evolution of vascular plants.</title>
        <authorList>
            <person name="Banks J.A."/>
            <person name="Nishiyama T."/>
            <person name="Hasebe M."/>
            <person name="Bowman J.L."/>
            <person name="Gribskov M."/>
            <person name="dePamphilis C."/>
            <person name="Albert V.A."/>
            <person name="Aono N."/>
            <person name="Aoyama T."/>
            <person name="Ambrose B.A."/>
            <person name="Ashton N.W."/>
            <person name="Axtell M.J."/>
            <person name="Barker E."/>
            <person name="Barker M.S."/>
            <person name="Bennetzen J.L."/>
            <person name="Bonawitz N.D."/>
            <person name="Chapple C."/>
            <person name="Cheng C."/>
            <person name="Correa L.G."/>
            <person name="Dacre M."/>
            <person name="DeBarry J."/>
            <person name="Dreyer I."/>
            <person name="Elias M."/>
            <person name="Engstrom E.M."/>
            <person name="Estelle M."/>
            <person name="Feng L."/>
            <person name="Finet C."/>
            <person name="Floyd S.K."/>
            <person name="Frommer W.B."/>
            <person name="Fujita T."/>
            <person name="Gramzow L."/>
            <person name="Gutensohn M."/>
            <person name="Harholt J."/>
            <person name="Hattori M."/>
            <person name="Heyl A."/>
            <person name="Hirai T."/>
            <person name="Hiwatashi Y."/>
            <person name="Ishikawa M."/>
            <person name="Iwata M."/>
            <person name="Karol K.G."/>
            <person name="Koehler B."/>
            <person name="Kolukisaoglu U."/>
            <person name="Kubo M."/>
            <person name="Kurata T."/>
            <person name="Lalonde S."/>
            <person name="Li K."/>
            <person name="Li Y."/>
            <person name="Litt A."/>
            <person name="Lyons E."/>
            <person name="Manning G."/>
            <person name="Maruyama T."/>
            <person name="Michael T.P."/>
            <person name="Mikami K."/>
            <person name="Miyazaki S."/>
            <person name="Morinaga S."/>
            <person name="Murata T."/>
            <person name="Mueller-Roeber B."/>
            <person name="Nelson D.R."/>
            <person name="Obara M."/>
            <person name="Oguri Y."/>
            <person name="Olmstead R.G."/>
            <person name="Onodera N."/>
            <person name="Petersen B.L."/>
            <person name="Pils B."/>
            <person name="Prigge M."/>
            <person name="Rensing S.A."/>
            <person name="Riano-Pachon D.M."/>
            <person name="Roberts A.W."/>
            <person name="Sato Y."/>
            <person name="Scheller H.V."/>
            <person name="Schulz B."/>
            <person name="Schulz C."/>
            <person name="Shakirov E.V."/>
            <person name="Shibagaki N."/>
            <person name="Shinohara N."/>
            <person name="Shippen D.E."/>
            <person name="Soerensen I."/>
            <person name="Sotooka R."/>
            <person name="Sugimoto N."/>
            <person name="Sugita M."/>
            <person name="Sumikawa N."/>
            <person name="Tanurdzic M."/>
            <person name="Theissen G."/>
            <person name="Ulvskov P."/>
            <person name="Wakazuki S."/>
            <person name="Weng J.K."/>
            <person name="Willats W.W."/>
            <person name="Wipf D."/>
            <person name="Wolf P.G."/>
            <person name="Yang L."/>
            <person name="Zimmer A.D."/>
            <person name="Zhu Q."/>
            <person name="Mitros T."/>
            <person name="Hellsten U."/>
            <person name="Loque D."/>
            <person name="Otillar R."/>
            <person name="Salamov A."/>
            <person name="Schmutz J."/>
            <person name="Shapiro H."/>
            <person name="Lindquist E."/>
            <person name="Lucas S."/>
            <person name="Rokhsar D."/>
            <person name="Grigoriev I.V."/>
        </authorList>
    </citation>
    <scope>NUCLEOTIDE SEQUENCE [LARGE SCALE GENOMIC DNA]</scope>
</reference>
<dbReference type="PANTHER" id="PTHR24166">
    <property type="entry name" value="ROLLING PEBBLES, ISOFORM B"/>
    <property type="match status" value="1"/>
</dbReference>
<dbReference type="InterPro" id="IPR050889">
    <property type="entry name" value="Dendritic_Spine_Reg/Scaffold"/>
</dbReference>
<feature type="domain" description="RING-type" evidence="6">
    <location>
        <begin position="424"/>
        <end position="463"/>
    </location>
</feature>
<dbReference type="InterPro" id="IPR001841">
    <property type="entry name" value="Znf_RING"/>
</dbReference>
<keyword evidence="4" id="KW-0863">Zinc-finger</keyword>
<dbReference type="FunCoup" id="D8QZ57">
    <property type="interactions" value="460"/>
</dbReference>
<feature type="repeat" description="ANK" evidence="3">
    <location>
        <begin position="75"/>
        <end position="107"/>
    </location>
</feature>
<dbReference type="PROSITE" id="PS50088">
    <property type="entry name" value="ANK_REPEAT"/>
    <property type="match status" value="2"/>
</dbReference>
<dbReference type="SMART" id="SM00184">
    <property type="entry name" value="RING"/>
    <property type="match status" value="1"/>
</dbReference>
<feature type="region of interest" description="Disordered" evidence="5">
    <location>
        <begin position="320"/>
        <end position="381"/>
    </location>
</feature>
<dbReference type="GO" id="GO:0008270">
    <property type="term" value="F:zinc ion binding"/>
    <property type="evidence" value="ECO:0007669"/>
    <property type="project" value="UniProtKB-KW"/>
</dbReference>
<accession>D8QZ57</accession>
<dbReference type="Gene3D" id="3.30.40.10">
    <property type="entry name" value="Zinc/RING finger domain, C3HC4 (zinc finger)"/>
    <property type="match status" value="1"/>
</dbReference>
<dbReference type="OMA" id="SMLGFWK"/>
<proteinExistence type="predicted"/>
<dbReference type="Pfam" id="PF13920">
    <property type="entry name" value="zf-C3HC4_3"/>
    <property type="match status" value="1"/>
</dbReference>